<organism evidence="1 2">
    <name type="scientific">Brassica campestris</name>
    <name type="common">Field mustard</name>
    <dbReference type="NCBI Taxonomy" id="3711"/>
    <lineage>
        <taxon>Eukaryota</taxon>
        <taxon>Viridiplantae</taxon>
        <taxon>Streptophyta</taxon>
        <taxon>Embryophyta</taxon>
        <taxon>Tracheophyta</taxon>
        <taxon>Spermatophyta</taxon>
        <taxon>Magnoliopsida</taxon>
        <taxon>eudicotyledons</taxon>
        <taxon>Gunneridae</taxon>
        <taxon>Pentapetalae</taxon>
        <taxon>rosids</taxon>
        <taxon>malvids</taxon>
        <taxon>Brassicales</taxon>
        <taxon>Brassicaceae</taxon>
        <taxon>Brassiceae</taxon>
        <taxon>Brassica</taxon>
    </lineage>
</organism>
<evidence type="ECO:0000313" key="1">
    <source>
        <dbReference type="EMBL" id="CAG7884048.1"/>
    </source>
</evidence>
<sequence length="49" mass="5476">VKVFAPVEGLVWVVLVLVNWTNNTMELPTQLRNVTSSDIDKLPVSIIIL</sequence>
<name>A0A8D9LRF2_BRACM</name>
<protein>
    <submittedName>
        <fullName evidence="1">Uncharacterized protein</fullName>
    </submittedName>
</protein>
<reference evidence="1 2" key="1">
    <citation type="submission" date="2021-07" db="EMBL/GenBank/DDBJ databases">
        <authorList>
            <consortium name="Genoscope - CEA"/>
            <person name="William W."/>
        </authorList>
    </citation>
    <scope>NUCLEOTIDE SEQUENCE [LARGE SCALE GENOMIC DNA]</scope>
</reference>
<proteinExistence type="predicted"/>
<evidence type="ECO:0000313" key="2">
    <source>
        <dbReference type="Proteomes" id="UP000694005"/>
    </source>
</evidence>
<accession>A0A8D9LRF2</accession>
<dbReference type="Gramene" id="A03p53910.2_BraZ1">
    <property type="protein sequence ID" value="A03p53910.2_BraZ1.CDS.1"/>
    <property type="gene ID" value="A03g53910.2_BraZ1"/>
</dbReference>
<dbReference type="EMBL" id="LS974619">
    <property type="protein sequence ID" value="CAG7884048.1"/>
    <property type="molecule type" value="Genomic_DNA"/>
</dbReference>
<gene>
    <name evidence="1" type="ORF">BRAPAZ1V2_A03P53910.2</name>
</gene>
<feature type="non-terminal residue" evidence="1">
    <location>
        <position position="1"/>
    </location>
</feature>
<dbReference type="Proteomes" id="UP000694005">
    <property type="component" value="Chromosome A03"/>
</dbReference>
<dbReference type="AlphaFoldDB" id="A0A8D9LRF2"/>